<gene>
    <name evidence="2" type="ORF">D559_2538</name>
</gene>
<evidence type="ECO:0000313" key="2">
    <source>
        <dbReference type="EMBL" id="EXX95111.1"/>
    </source>
</evidence>
<dbReference type="EMBL" id="JDTF01000004">
    <property type="protein sequence ID" value="EXX95111.1"/>
    <property type="molecule type" value="Genomic_DNA"/>
</dbReference>
<comment type="caution">
    <text evidence="2">The sequence shown here is derived from an EMBL/GenBank/DDBJ whole genome shotgun (WGS) entry which is preliminary data.</text>
</comment>
<protein>
    <recommendedName>
        <fullName evidence="4">N-acetyltransferase YedL</fullName>
    </recommendedName>
</protein>
<evidence type="ECO:0000313" key="3">
    <source>
        <dbReference type="Proteomes" id="UP000023104"/>
    </source>
</evidence>
<evidence type="ECO:0008006" key="4">
    <source>
        <dbReference type="Google" id="ProtNLM"/>
    </source>
</evidence>
<reference evidence="2 3" key="1">
    <citation type="submission" date="2014-02" db="EMBL/GenBank/DDBJ databases">
        <title>Whole Genome Sequencing Of Bordetella Holmesii, An Emerging Opportunistic Infection Of Humans.</title>
        <authorList>
            <person name="Tettelin H."/>
            <person name="Hooven T.A."/>
            <person name="Hine E."/>
            <person name="Su Q."/>
            <person name="Huard R.C."/>
            <person name="Della-Latta P."/>
            <person name="Daugherty S.C."/>
            <person name="Agrawal S."/>
            <person name="Sengamalay N."/>
            <person name="Tallon L.J."/>
            <person name="Sadzewicz L."/>
            <person name="Whittier S."/>
            <person name="Fraser C.M."/>
            <person name="Ratner A.J."/>
        </authorList>
    </citation>
    <scope>NUCLEOTIDE SEQUENCE [LARGE SCALE GENOMIC DNA]</scope>
    <source>
        <strain evidence="2 3">1058</strain>
    </source>
</reference>
<organism evidence="2 3">
    <name type="scientific">Bordetella holmesii 1058</name>
    <dbReference type="NCBI Taxonomy" id="1247648"/>
    <lineage>
        <taxon>Bacteria</taxon>
        <taxon>Pseudomonadati</taxon>
        <taxon>Pseudomonadota</taxon>
        <taxon>Betaproteobacteria</taxon>
        <taxon>Burkholderiales</taxon>
        <taxon>Alcaligenaceae</taxon>
        <taxon>Bordetella</taxon>
    </lineage>
</organism>
<keyword evidence="3" id="KW-1185">Reference proteome</keyword>
<name>A0ABN0S0M1_9BORD</name>
<proteinExistence type="predicted"/>
<sequence length="43" mass="4619">MPDSTVEKARARPGIFSASRHLTCSMRDPNPLAVASNPRGLNP</sequence>
<feature type="region of interest" description="Disordered" evidence="1">
    <location>
        <begin position="20"/>
        <end position="43"/>
    </location>
</feature>
<dbReference type="Proteomes" id="UP000023104">
    <property type="component" value="Unassembled WGS sequence"/>
</dbReference>
<evidence type="ECO:0000256" key="1">
    <source>
        <dbReference type="SAM" id="MobiDB-lite"/>
    </source>
</evidence>
<accession>A0ABN0S0M1</accession>